<proteinExistence type="predicted"/>
<gene>
    <name evidence="1" type="ORF">A142_20025</name>
</gene>
<dbReference type="Proteomes" id="UP000094802">
    <property type="component" value="Unassembled WGS sequence"/>
</dbReference>
<dbReference type="InterPro" id="IPR008868">
    <property type="entry name" value="TniB"/>
</dbReference>
<dbReference type="PANTHER" id="PTHR35894">
    <property type="entry name" value="GENERAL SECRETION PATHWAY PROTEIN A-RELATED"/>
    <property type="match status" value="1"/>
</dbReference>
<dbReference type="InterPro" id="IPR027417">
    <property type="entry name" value="P-loop_NTPase"/>
</dbReference>
<dbReference type="PANTHER" id="PTHR35894:SF1">
    <property type="entry name" value="PHOSPHORIBULOKINASE _ URIDINE KINASE FAMILY"/>
    <property type="match status" value="1"/>
</dbReference>
<reference evidence="1 2" key="1">
    <citation type="journal article" date="2012" name="Science">
        <title>Ecological populations of bacteria act as socially cohesive units of antibiotic production and resistance.</title>
        <authorList>
            <person name="Cordero O.X."/>
            <person name="Wildschutte H."/>
            <person name="Kirkup B."/>
            <person name="Proehl S."/>
            <person name="Ngo L."/>
            <person name="Hussain F."/>
            <person name="Le Roux F."/>
            <person name="Mincer T."/>
            <person name="Polz M.F."/>
        </authorList>
    </citation>
    <scope>NUCLEOTIDE SEQUENCE [LARGE SCALE GENOMIC DNA]</scope>
    <source>
        <strain evidence="1 2">12E03</strain>
    </source>
</reference>
<accession>A0A1E5FTG9</accession>
<evidence type="ECO:0000313" key="1">
    <source>
        <dbReference type="EMBL" id="OEF93694.1"/>
    </source>
</evidence>
<organism evidence="1 2">
    <name type="scientific">Vibrio splendidus 12E03</name>
    <dbReference type="NCBI Taxonomy" id="1191305"/>
    <lineage>
        <taxon>Bacteria</taxon>
        <taxon>Pseudomonadati</taxon>
        <taxon>Pseudomonadota</taxon>
        <taxon>Gammaproteobacteria</taxon>
        <taxon>Vibrionales</taxon>
        <taxon>Vibrionaceae</taxon>
        <taxon>Vibrio</taxon>
    </lineage>
</organism>
<comment type="caution">
    <text evidence="1">The sequence shown here is derived from an EMBL/GenBank/DDBJ whole genome shotgun (WGS) entry which is preliminary data.</text>
</comment>
<dbReference type="Gene3D" id="3.40.50.300">
    <property type="entry name" value="P-loop containing nucleotide triphosphate hydrolases"/>
    <property type="match status" value="1"/>
</dbReference>
<dbReference type="Pfam" id="PF05621">
    <property type="entry name" value="TniB"/>
    <property type="match status" value="1"/>
</dbReference>
<sequence>MMMILKILRGIDLNLTSRQFEQLKFFETSFIEYPAITEIYSIFDQLRFNHSLGGEPESFLLTGEAGSGKTALINNYLSRFPPSSTWSKQPVLSTRVPSRINEQNTLTQFLVDLDGKSGGRGTRRRNEIALGEAVVKQLKRKSVELIIVNEIQELVEFSTAEERQAIANTFKYISEEAKVSFVLVGMPYADVIATEPQWNSRLSWRRKINYFKLLKANSHSSGTASYSFDLDQKKHFAKFVAGLSARMGFDEPPVLTKNEVLYPLFIMCRGECRALKHFLKDALLMSFSENVDTIDKEILSRTFSFKFPYLDNPFNCSIEELRLHQIDSGSSYNLNAIAVEDKILAPRFTDAIPLSMLLSKNGLKA</sequence>
<dbReference type="InterPro" id="IPR052026">
    <property type="entry name" value="ExeA_AAA_ATPase_DNA-bind"/>
</dbReference>
<protein>
    <submittedName>
        <fullName evidence="1">Transposase</fullName>
    </submittedName>
</protein>
<dbReference type="EMBL" id="AJZD02000119">
    <property type="protein sequence ID" value="OEF93694.1"/>
    <property type="molecule type" value="Genomic_DNA"/>
</dbReference>
<name>A0A1E5FTG9_VIBSP</name>
<evidence type="ECO:0000313" key="2">
    <source>
        <dbReference type="Proteomes" id="UP000094802"/>
    </source>
</evidence>
<dbReference type="SUPFAM" id="SSF52540">
    <property type="entry name" value="P-loop containing nucleoside triphosphate hydrolases"/>
    <property type="match status" value="1"/>
</dbReference>
<dbReference type="OrthoDB" id="6058098at2"/>
<dbReference type="AlphaFoldDB" id="A0A1E5FTG9"/>